<proteinExistence type="predicted"/>
<reference evidence="1" key="1">
    <citation type="journal article" date="2014" name="Front. Microbiol.">
        <title>High frequency of phylogenetically diverse reductive dehalogenase-homologous genes in deep subseafloor sedimentary metagenomes.</title>
        <authorList>
            <person name="Kawai M."/>
            <person name="Futagami T."/>
            <person name="Toyoda A."/>
            <person name="Takaki Y."/>
            <person name="Nishi S."/>
            <person name="Hori S."/>
            <person name="Arai W."/>
            <person name="Tsubouchi T."/>
            <person name="Morono Y."/>
            <person name="Uchiyama I."/>
            <person name="Ito T."/>
            <person name="Fujiyama A."/>
            <person name="Inagaki F."/>
            <person name="Takami H."/>
        </authorList>
    </citation>
    <scope>NUCLEOTIDE SEQUENCE</scope>
    <source>
        <strain evidence="1">Expedition CK06-06</strain>
    </source>
</reference>
<dbReference type="AlphaFoldDB" id="X1HGU0"/>
<protein>
    <submittedName>
        <fullName evidence="1">Uncharacterized protein</fullName>
    </submittedName>
</protein>
<accession>X1HGU0</accession>
<organism evidence="1">
    <name type="scientific">marine sediment metagenome</name>
    <dbReference type="NCBI Taxonomy" id="412755"/>
    <lineage>
        <taxon>unclassified sequences</taxon>
        <taxon>metagenomes</taxon>
        <taxon>ecological metagenomes</taxon>
    </lineage>
</organism>
<name>X1HGU0_9ZZZZ</name>
<sequence length="125" mass="14679">DLTKKLKEYEDIEERIVISPKKLYKYNMGWSDGCIEVHEKEVNELSLNTRRPKDVVMDSEDAEDLWKVDITYPRSTAVIEDVIDNVVRLYDRVDAKLGIVKDYNQQIISQIDQIVTPYKLLKAFK</sequence>
<feature type="non-terminal residue" evidence="1">
    <location>
        <position position="1"/>
    </location>
</feature>
<gene>
    <name evidence="1" type="ORF">S03H2_27942</name>
</gene>
<dbReference type="EMBL" id="BARU01016825">
    <property type="protein sequence ID" value="GAH53029.1"/>
    <property type="molecule type" value="Genomic_DNA"/>
</dbReference>
<evidence type="ECO:0000313" key="1">
    <source>
        <dbReference type="EMBL" id="GAH53029.1"/>
    </source>
</evidence>
<comment type="caution">
    <text evidence="1">The sequence shown here is derived from an EMBL/GenBank/DDBJ whole genome shotgun (WGS) entry which is preliminary data.</text>
</comment>